<gene>
    <name evidence="6" type="ORF">H9712_10790</name>
</gene>
<keyword evidence="4" id="KW-0411">Iron-sulfur</keyword>
<reference evidence="6" key="1">
    <citation type="journal article" date="2021" name="PeerJ">
        <title>Extensive microbial diversity within the chicken gut microbiome revealed by metagenomics and culture.</title>
        <authorList>
            <person name="Gilroy R."/>
            <person name="Ravi A."/>
            <person name="Getino M."/>
            <person name="Pursley I."/>
            <person name="Horton D.L."/>
            <person name="Alikhan N.F."/>
            <person name="Baker D."/>
            <person name="Gharbi K."/>
            <person name="Hall N."/>
            <person name="Watson M."/>
            <person name="Adriaenssens E.M."/>
            <person name="Foster-Nyarko E."/>
            <person name="Jarju S."/>
            <person name="Secka A."/>
            <person name="Antonio M."/>
            <person name="Oren A."/>
            <person name="Chaudhuri R.R."/>
            <person name="La Ragione R."/>
            <person name="Hildebrand F."/>
            <person name="Pallen M.J."/>
        </authorList>
    </citation>
    <scope>NUCLEOTIDE SEQUENCE</scope>
    <source>
        <strain evidence="6">CHK192-8294</strain>
    </source>
</reference>
<sequence length="653" mass="70654">MSTCRSACPYDCPEGCSLLVETEGNAVTSITGDPANPYTDGWVCAKLRNLPEAINSPHRILTPLRRTGAKGSGEFAPISWEEAIGEITSRWKDLMAQYGAETILPYSYAGTMGIVHRNCGEGFFHALGASRLKRTLCSSAKSAGWQKVMGDSCDLSPWDVAHSDLILLWSANIPATRAHLAPILRKAKENGAKIILIDVYENPSAELADQTILIQPGTDGALALSMLQVLDQEGLTDEAWLSQHAAGWDELRTTLEVWDPEETQCVVGLAPDVIRELARAYGKAKAPCIVLGSGFSRSGNGGEATRAIAALPAAVGAWAKRGGGTYGVCSSPALIDKSPIKRPDLADPHTQEVNINQLGPVLEGRGVKTPIHSLYVYHANPASVTSHQNAILRGLAREDLFTVVHERYMTDTALYADIILPAPYMVEQTDLYTPYGYRQIQYAPAAVPAPGQVKSNFEVFALLAAAMGMEDPFQGSTPEDLCRRMVEDSAVLTRAEKDKVLAGEPVVLDTPFPLPIETEDGRVHLDEPIITWFPPYGGREPFHLVCAPAVHTLNSSFNECGALQDLRGEMTARMNREDAARLGLAQGDKAVFYNDLGEMTCTVALDRAVAPMTVVAEGVYPGKNTVNCLTHPRLSDRGDATTMNDNTVWVRKA</sequence>
<keyword evidence="3" id="KW-0408">Iron</keyword>
<accession>A0A9D2MP25</accession>
<dbReference type="InterPro" id="IPR050612">
    <property type="entry name" value="Prok_Mopterin_Oxidored"/>
</dbReference>
<proteinExistence type="inferred from homology"/>
<dbReference type="InterPro" id="IPR006656">
    <property type="entry name" value="Mopterin_OxRdtase"/>
</dbReference>
<dbReference type="SUPFAM" id="SSF53706">
    <property type="entry name" value="Formate dehydrogenase/DMSO reductase, domains 1-3"/>
    <property type="match status" value="1"/>
</dbReference>
<dbReference type="InterPro" id="IPR006963">
    <property type="entry name" value="Mopterin_OxRdtase_4Fe-4S_dom"/>
</dbReference>
<feature type="domain" description="4Fe-4S Mo/W bis-MGD-type" evidence="5">
    <location>
        <begin position="1"/>
        <end position="58"/>
    </location>
</feature>
<dbReference type="Pfam" id="PF04879">
    <property type="entry name" value="Molybdop_Fe4S4"/>
    <property type="match status" value="1"/>
</dbReference>
<protein>
    <submittedName>
        <fullName evidence="6">Molybdopterin-dependent oxidoreductase</fullName>
    </submittedName>
</protein>
<evidence type="ECO:0000256" key="3">
    <source>
        <dbReference type="ARBA" id="ARBA00023004"/>
    </source>
</evidence>
<dbReference type="Gene3D" id="2.40.40.20">
    <property type="match status" value="1"/>
</dbReference>
<dbReference type="PANTHER" id="PTHR43742">
    <property type="entry name" value="TRIMETHYLAMINE-N-OXIDE REDUCTASE"/>
    <property type="match status" value="1"/>
</dbReference>
<dbReference type="SUPFAM" id="SSF50692">
    <property type="entry name" value="ADC-like"/>
    <property type="match status" value="1"/>
</dbReference>
<dbReference type="GO" id="GO:0046872">
    <property type="term" value="F:metal ion binding"/>
    <property type="evidence" value="ECO:0007669"/>
    <property type="project" value="UniProtKB-KW"/>
</dbReference>
<evidence type="ECO:0000259" key="5">
    <source>
        <dbReference type="PROSITE" id="PS51669"/>
    </source>
</evidence>
<keyword evidence="2" id="KW-0479">Metal-binding</keyword>
<dbReference type="GO" id="GO:0051536">
    <property type="term" value="F:iron-sulfur cluster binding"/>
    <property type="evidence" value="ECO:0007669"/>
    <property type="project" value="UniProtKB-KW"/>
</dbReference>
<dbReference type="EMBL" id="DWXO01000101">
    <property type="protein sequence ID" value="HJB81459.1"/>
    <property type="molecule type" value="Genomic_DNA"/>
</dbReference>
<dbReference type="InterPro" id="IPR009010">
    <property type="entry name" value="Asp_de-COase-like_dom_sf"/>
</dbReference>
<dbReference type="InterPro" id="IPR006657">
    <property type="entry name" value="MoPterin_dinucl-bd_dom"/>
</dbReference>
<evidence type="ECO:0000313" key="6">
    <source>
        <dbReference type="EMBL" id="HJB81459.1"/>
    </source>
</evidence>
<dbReference type="AlphaFoldDB" id="A0A9D2MP25"/>
<dbReference type="Gene3D" id="3.40.50.740">
    <property type="match status" value="1"/>
</dbReference>
<dbReference type="Pfam" id="PF01568">
    <property type="entry name" value="Molydop_binding"/>
    <property type="match status" value="1"/>
</dbReference>
<dbReference type="CDD" id="cd02766">
    <property type="entry name" value="MopB_3"/>
    <property type="match status" value="1"/>
</dbReference>
<evidence type="ECO:0000256" key="1">
    <source>
        <dbReference type="ARBA" id="ARBA00010312"/>
    </source>
</evidence>
<dbReference type="Gene3D" id="3.40.228.10">
    <property type="entry name" value="Dimethylsulfoxide Reductase, domain 2"/>
    <property type="match status" value="1"/>
</dbReference>
<dbReference type="Gene3D" id="2.20.25.90">
    <property type="entry name" value="ADC-like domains"/>
    <property type="match status" value="1"/>
</dbReference>
<name>A0A9D2MP25_9FIRM</name>
<dbReference type="PROSITE" id="PS51669">
    <property type="entry name" value="4FE4S_MOW_BIS_MGD"/>
    <property type="match status" value="1"/>
</dbReference>
<evidence type="ECO:0000256" key="4">
    <source>
        <dbReference type="ARBA" id="ARBA00023014"/>
    </source>
</evidence>
<evidence type="ECO:0000313" key="7">
    <source>
        <dbReference type="Proteomes" id="UP000823921"/>
    </source>
</evidence>
<organism evidence="6 7">
    <name type="scientific">Candidatus Flavonifractor intestinigallinarum</name>
    <dbReference type="NCBI Taxonomy" id="2838586"/>
    <lineage>
        <taxon>Bacteria</taxon>
        <taxon>Bacillati</taxon>
        <taxon>Bacillota</taxon>
        <taxon>Clostridia</taxon>
        <taxon>Eubacteriales</taxon>
        <taxon>Oscillospiraceae</taxon>
        <taxon>Flavonifractor</taxon>
    </lineage>
</organism>
<dbReference type="SMART" id="SM00926">
    <property type="entry name" value="Molybdop_Fe4S4"/>
    <property type="match status" value="1"/>
</dbReference>
<dbReference type="Pfam" id="PF00384">
    <property type="entry name" value="Molybdopterin"/>
    <property type="match status" value="1"/>
</dbReference>
<dbReference type="GO" id="GO:0016491">
    <property type="term" value="F:oxidoreductase activity"/>
    <property type="evidence" value="ECO:0007669"/>
    <property type="project" value="InterPro"/>
</dbReference>
<comment type="caution">
    <text evidence="6">The sequence shown here is derived from an EMBL/GenBank/DDBJ whole genome shotgun (WGS) entry which is preliminary data.</text>
</comment>
<dbReference type="Gene3D" id="3.30.2070.10">
    <property type="entry name" value="Formate dehydrogenase/DMSO reductase"/>
    <property type="match status" value="1"/>
</dbReference>
<dbReference type="Proteomes" id="UP000823921">
    <property type="component" value="Unassembled WGS sequence"/>
</dbReference>
<reference evidence="6" key="2">
    <citation type="submission" date="2021-04" db="EMBL/GenBank/DDBJ databases">
        <authorList>
            <person name="Gilroy R."/>
        </authorList>
    </citation>
    <scope>NUCLEOTIDE SEQUENCE</scope>
    <source>
        <strain evidence="6">CHK192-8294</strain>
    </source>
</reference>
<comment type="similarity">
    <text evidence="1">Belongs to the prokaryotic molybdopterin-containing oxidoreductase family.</text>
</comment>
<dbReference type="GO" id="GO:0043546">
    <property type="term" value="F:molybdopterin cofactor binding"/>
    <property type="evidence" value="ECO:0007669"/>
    <property type="project" value="InterPro"/>
</dbReference>
<dbReference type="PANTHER" id="PTHR43742:SF6">
    <property type="entry name" value="OXIDOREDUCTASE YYAE-RELATED"/>
    <property type="match status" value="1"/>
</dbReference>
<evidence type="ECO:0000256" key="2">
    <source>
        <dbReference type="ARBA" id="ARBA00022723"/>
    </source>
</evidence>